<dbReference type="EMBL" id="PVTD01000020">
    <property type="protein sequence ID" value="PRY19606.1"/>
    <property type="molecule type" value="Genomic_DNA"/>
</dbReference>
<comment type="caution">
    <text evidence="2">The sequence shown here is derived from an EMBL/GenBank/DDBJ whole genome shotgun (WGS) entry which is preliminary data.</text>
</comment>
<proteinExistence type="predicted"/>
<keyword evidence="1" id="KW-1133">Transmembrane helix</keyword>
<gene>
    <name evidence="2" type="ORF">CLV78_12022</name>
</gene>
<reference evidence="2 3" key="1">
    <citation type="submission" date="2018-03" db="EMBL/GenBank/DDBJ databases">
        <title>Genomic Encyclopedia of Archaeal and Bacterial Type Strains, Phase II (KMG-II): from individual species to whole genera.</title>
        <authorList>
            <person name="Goeker M."/>
        </authorList>
    </citation>
    <scope>NUCLEOTIDE SEQUENCE [LARGE SCALE GENOMIC DNA]</scope>
    <source>
        <strain evidence="2 3">DSM 29328</strain>
    </source>
</reference>
<name>A0A2T0REI2_9RHOB</name>
<evidence type="ECO:0000313" key="3">
    <source>
        <dbReference type="Proteomes" id="UP000239480"/>
    </source>
</evidence>
<accession>A0A2T0REI2</accession>
<keyword evidence="3" id="KW-1185">Reference proteome</keyword>
<dbReference type="AlphaFoldDB" id="A0A2T0REI2"/>
<dbReference type="RefSeq" id="WP_106208391.1">
    <property type="nucleotide sequence ID" value="NZ_PVTD01000020.1"/>
</dbReference>
<protein>
    <submittedName>
        <fullName evidence="2">Uncharacterized protein</fullName>
    </submittedName>
</protein>
<organism evidence="2 3">
    <name type="scientific">Aliiruegeria haliotis</name>
    <dbReference type="NCBI Taxonomy" id="1280846"/>
    <lineage>
        <taxon>Bacteria</taxon>
        <taxon>Pseudomonadati</taxon>
        <taxon>Pseudomonadota</taxon>
        <taxon>Alphaproteobacteria</taxon>
        <taxon>Rhodobacterales</taxon>
        <taxon>Roseobacteraceae</taxon>
        <taxon>Aliiruegeria</taxon>
    </lineage>
</organism>
<dbReference type="Proteomes" id="UP000239480">
    <property type="component" value="Unassembled WGS sequence"/>
</dbReference>
<keyword evidence="1" id="KW-0472">Membrane</keyword>
<sequence length="72" mass="7787">MHLIVFAAEVATVLFLAIFCLALASDGIFGQFFKIHTEDPVGRCLIRNAQIAFLIGYPVFFASTIAVALGLI</sequence>
<evidence type="ECO:0000313" key="2">
    <source>
        <dbReference type="EMBL" id="PRY19606.1"/>
    </source>
</evidence>
<keyword evidence="1" id="KW-0812">Transmembrane</keyword>
<evidence type="ECO:0000256" key="1">
    <source>
        <dbReference type="SAM" id="Phobius"/>
    </source>
</evidence>
<dbReference type="OrthoDB" id="7872224at2"/>
<feature type="transmembrane region" description="Helical" evidence="1">
    <location>
        <begin position="48"/>
        <end position="71"/>
    </location>
</feature>